<dbReference type="SUPFAM" id="SSF48264">
    <property type="entry name" value="Cytochrome P450"/>
    <property type="match status" value="1"/>
</dbReference>
<organism evidence="8 9">
    <name type="scientific">Didymella exigua CBS 183.55</name>
    <dbReference type="NCBI Taxonomy" id="1150837"/>
    <lineage>
        <taxon>Eukaryota</taxon>
        <taxon>Fungi</taxon>
        <taxon>Dikarya</taxon>
        <taxon>Ascomycota</taxon>
        <taxon>Pezizomycotina</taxon>
        <taxon>Dothideomycetes</taxon>
        <taxon>Pleosporomycetidae</taxon>
        <taxon>Pleosporales</taxon>
        <taxon>Pleosporineae</taxon>
        <taxon>Didymellaceae</taxon>
        <taxon>Didymella</taxon>
    </lineage>
</organism>
<dbReference type="InterPro" id="IPR001128">
    <property type="entry name" value="Cyt_P450"/>
</dbReference>
<dbReference type="Pfam" id="PF00067">
    <property type="entry name" value="p450"/>
    <property type="match status" value="1"/>
</dbReference>
<keyword evidence="3 7" id="KW-0479">Metal-binding</keyword>
<dbReference type="GeneID" id="54349476"/>
<dbReference type="PRINTS" id="PR00385">
    <property type="entry name" value="P450"/>
</dbReference>
<proteinExistence type="inferred from homology"/>
<keyword evidence="4" id="KW-0560">Oxidoreductase</keyword>
<dbReference type="EMBL" id="ML978962">
    <property type="protein sequence ID" value="KAF1931009.1"/>
    <property type="molecule type" value="Genomic_DNA"/>
</dbReference>
<dbReference type="InterPro" id="IPR050121">
    <property type="entry name" value="Cytochrome_P450_monoxygenase"/>
</dbReference>
<dbReference type="InterPro" id="IPR036396">
    <property type="entry name" value="Cyt_P450_sf"/>
</dbReference>
<dbReference type="InterPro" id="IPR002401">
    <property type="entry name" value="Cyt_P450_E_grp-I"/>
</dbReference>
<evidence type="ECO:0000313" key="8">
    <source>
        <dbReference type="EMBL" id="KAF1931009.1"/>
    </source>
</evidence>
<dbReference type="OrthoDB" id="6692864at2759"/>
<keyword evidence="6" id="KW-0503">Monooxygenase</keyword>
<dbReference type="Gene3D" id="1.10.630.10">
    <property type="entry name" value="Cytochrome P450"/>
    <property type="match status" value="1"/>
</dbReference>
<comment type="similarity">
    <text evidence="2">Belongs to the cytochrome P450 family.</text>
</comment>
<dbReference type="GO" id="GO:0016705">
    <property type="term" value="F:oxidoreductase activity, acting on paired donors, with incorporation or reduction of molecular oxygen"/>
    <property type="evidence" value="ECO:0007669"/>
    <property type="project" value="InterPro"/>
</dbReference>
<evidence type="ECO:0000256" key="4">
    <source>
        <dbReference type="ARBA" id="ARBA00023002"/>
    </source>
</evidence>
<comment type="cofactor">
    <cofactor evidence="1 7">
        <name>heme</name>
        <dbReference type="ChEBI" id="CHEBI:30413"/>
    </cofactor>
</comment>
<feature type="binding site" description="axial binding residue" evidence="7">
    <location>
        <position position="252"/>
    </location>
    <ligand>
        <name>heme</name>
        <dbReference type="ChEBI" id="CHEBI:30413"/>
    </ligand>
    <ligandPart>
        <name>Fe</name>
        <dbReference type="ChEBI" id="CHEBI:18248"/>
    </ligandPart>
</feature>
<dbReference type="PANTHER" id="PTHR24305">
    <property type="entry name" value="CYTOCHROME P450"/>
    <property type="match status" value="1"/>
</dbReference>
<protein>
    <submittedName>
        <fullName evidence="8">Cytochrome P450</fullName>
    </submittedName>
</protein>
<reference evidence="8" key="1">
    <citation type="journal article" date="2020" name="Stud. Mycol.">
        <title>101 Dothideomycetes genomes: a test case for predicting lifestyles and emergence of pathogens.</title>
        <authorList>
            <person name="Haridas S."/>
            <person name="Albert R."/>
            <person name="Binder M."/>
            <person name="Bloem J."/>
            <person name="Labutti K."/>
            <person name="Salamov A."/>
            <person name="Andreopoulos B."/>
            <person name="Baker S."/>
            <person name="Barry K."/>
            <person name="Bills G."/>
            <person name="Bluhm B."/>
            <person name="Cannon C."/>
            <person name="Castanera R."/>
            <person name="Culley D."/>
            <person name="Daum C."/>
            <person name="Ezra D."/>
            <person name="Gonzalez J."/>
            <person name="Henrissat B."/>
            <person name="Kuo A."/>
            <person name="Liang C."/>
            <person name="Lipzen A."/>
            <person name="Lutzoni F."/>
            <person name="Magnuson J."/>
            <person name="Mondo S."/>
            <person name="Nolan M."/>
            <person name="Ohm R."/>
            <person name="Pangilinan J."/>
            <person name="Park H.-J."/>
            <person name="Ramirez L."/>
            <person name="Alfaro M."/>
            <person name="Sun H."/>
            <person name="Tritt A."/>
            <person name="Yoshinaga Y."/>
            <person name="Zwiers L.-H."/>
            <person name="Turgeon B."/>
            <person name="Goodwin S."/>
            <person name="Spatafora J."/>
            <person name="Crous P."/>
            <person name="Grigoriev I."/>
        </authorList>
    </citation>
    <scope>NUCLEOTIDE SEQUENCE</scope>
    <source>
        <strain evidence="8">CBS 183.55</strain>
    </source>
</reference>
<dbReference type="GO" id="GO:0005506">
    <property type="term" value="F:iron ion binding"/>
    <property type="evidence" value="ECO:0007669"/>
    <property type="project" value="InterPro"/>
</dbReference>
<evidence type="ECO:0000313" key="9">
    <source>
        <dbReference type="Proteomes" id="UP000800082"/>
    </source>
</evidence>
<dbReference type="AlphaFoldDB" id="A0A6A5RTY0"/>
<sequence length="311" mass="35078">MTYFSYDVMSALAFGKPMGFTTGESSAVADNILNTFTQSLSAMGIMYHMPWMMNALGVITSLAGPLKDWTDWSISQMKARMAMIDGPPDLIGELIENTSDDDAGRALLYGESRLIISAGSETTSSALTFIFMQLATHPHYMQAVREEHRANQSDYHCFRPLPLLDAVINESMRLWPSIFFASQRVTPPEGLTINGRFIPGNMIVQIPPFVLNRDARNFTRPDEFVPERWTTREDLVLNKSSFLPFSTGSYSCVGKTLAYMELRSVIRRVVNEFDIVLPEGFVADEYWNGIRDHFTAGPPKQMVRFVRIESL</sequence>
<dbReference type="GO" id="GO:0004497">
    <property type="term" value="F:monooxygenase activity"/>
    <property type="evidence" value="ECO:0007669"/>
    <property type="project" value="UniProtKB-KW"/>
</dbReference>
<accession>A0A6A5RTY0</accession>
<dbReference type="PANTHER" id="PTHR24305:SF187">
    <property type="entry name" value="P450, PUTATIVE (EUROFUNG)-RELATED"/>
    <property type="match status" value="1"/>
</dbReference>
<dbReference type="GO" id="GO:0020037">
    <property type="term" value="F:heme binding"/>
    <property type="evidence" value="ECO:0007669"/>
    <property type="project" value="InterPro"/>
</dbReference>
<evidence type="ECO:0000256" key="5">
    <source>
        <dbReference type="ARBA" id="ARBA00023004"/>
    </source>
</evidence>
<keyword evidence="9" id="KW-1185">Reference proteome</keyword>
<name>A0A6A5RTY0_9PLEO</name>
<gene>
    <name evidence="8" type="ORF">M421DRAFT_418494</name>
</gene>
<keyword evidence="7" id="KW-0349">Heme</keyword>
<evidence type="ECO:0000256" key="1">
    <source>
        <dbReference type="ARBA" id="ARBA00001971"/>
    </source>
</evidence>
<dbReference type="RefSeq" id="XP_033451257.1">
    <property type="nucleotide sequence ID" value="XM_033591808.1"/>
</dbReference>
<evidence type="ECO:0000256" key="6">
    <source>
        <dbReference type="ARBA" id="ARBA00023033"/>
    </source>
</evidence>
<dbReference type="Proteomes" id="UP000800082">
    <property type="component" value="Unassembled WGS sequence"/>
</dbReference>
<evidence type="ECO:0000256" key="2">
    <source>
        <dbReference type="ARBA" id="ARBA00010617"/>
    </source>
</evidence>
<dbReference type="PRINTS" id="PR00463">
    <property type="entry name" value="EP450I"/>
</dbReference>
<keyword evidence="5 7" id="KW-0408">Iron</keyword>
<evidence type="ECO:0000256" key="3">
    <source>
        <dbReference type="ARBA" id="ARBA00022723"/>
    </source>
</evidence>
<evidence type="ECO:0000256" key="7">
    <source>
        <dbReference type="PIRSR" id="PIRSR602401-1"/>
    </source>
</evidence>